<feature type="compositionally biased region" description="Basic and acidic residues" evidence="4">
    <location>
        <begin position="423"/>
        <end position="434"/>
    </location>
</feature>
<evidence type="ECO:0000313" key="7">
    <source>
        <dbReference type="Proteomes" id="UP001174694"/>
    </source>
</evidence>
<gene>
    <name evidence="6" type="ORF">NKR23_g6528</name>
</gene>
<dbReference type="InterPro" id="IPR012943">
    <property type="entry name" value="Cnn_1N"/>
</dbReference>
<feature type="region of interest" description="Disordered" evidence="4">
    <location>
        <begin position="144"/>
        <end position="182"/>
    </location>
</feature>
<name>A0AA38RDA5_9PEZI</name>
<feature type="region of interest" description="Disordered" evidence="4">
    <location>
        <begin position="574"/>
        <end position="766"/>
    </location>
</feature>
<feature type="region of interest" description="Disordered" evidence="4">
    <location>
        <begin position="326"/>
        <end position="393"/>
    </location>
</feature>
<proteinExistence type="predicted"/>
<evidence type="ECO:0000256" key="1">
    <source>
        <dbReference type="ARBA" id="ARBA00004496"/>
    </source>
</evidence>
<feature type="coiled-coil region" evidence="3">
    <location>
        <begin position="43"/>
        <end position="133"/>
    </location>
</feature>
<evidence type="ECO:0000259" key="5">
    <source>
        <dbReference type="Pfam" id="PF07989"/>
    </source>
</evidence>
<keyword evidence="3" id="KW-0175">Coiled coil</keyword>
<evidence type="ECO:0000256" key="2">
    <source>
        <dbReference type="ARBA" id="ARBA00022490"/>
    </source>
</evidence>
<feature type="compositionally biased region" description="Polar residues" evidence="4">
    <location>
        <begin position="380"/>
        <end position="393"/>
    </location>
</feature>
<feature type="compositionally biased region" description="Low complexity" evidence="4">
    <location>
        <begin position="699"/>
        <end position="717"/>
    </location>
</feature>
<sequence>MSASMDLRTIQSSPVRSSTADGSRRPRSSGGGNGEAKKKGLGLKEMEQTMSTLHKQNFDLKLELYHRRERQTELEARVETLEVEKNQAEEMNQALLQEIEKRDKAVEEAVAMIMTLESRIEQLLREREIVRQIETNNFLYSQSESLSGSLEPGTPRMRPVKPPASDETKNLNRMPSFLSERSDNTENLRNVYLGVRGSVLSLPKTAEDAREGDLNGIASPSLSVLSESSFVSVYGQKDLPAGSSPSEVEELRPFDGTSQEKTVVKNRMSRSTSASQIVTPTRMKRSGSLGHSNAMGALSSIADVIELGTSSPLQRLEKLERTLTAMNEASRPATREQDVATPTAPRAQKPIPAAKTKQEKREALRKVLTDAPFARDLHQSHNLPPTPDTISTSTLTRYKKSNDTLSHQQGIANERSYLALSESTDRSASGEKARANTTRDQTSQPASTSAFTSRRDFSGGSYFEQRLGIPPRPRSADETTSSRRHDNDWDTDSDADFDDAASMASSFDYWMRESLKPNRANGKGGFGPGAGRVSPDLFGFPSGTRGWAANDMFGSLGGSGFMGANPSALAPTLDVLGNPLPTPQNGIFGGGPPPPPNRRSSLHARTGSTPGTPSLGPRSGPANGKLRKSPERRRGDSTSRANSSDGRPASQSQSSQAPTQQQQAPGQDQPAAKRHYPPSASQATQPRPSRLNIFRRSLGSAPAETSAPASAPPTEGSFPGHTKDAPQSMVGVPSWGRRADLVDDDRASATPPPILRNRVPGRGSVDGDEAHVAAAAAAASAAFGNKALPPMPGPANPGLGSGLDRVIGSSGSGDGGAPLGPPTPTSTAAQPSPGAGPGKKKWLGLGRMTSLRKGAP</sequence>
<feature type="compositionally biased region" description="Basic and acidic residues" evidence="4">
    <location>
        <begin position="628"/>
        <end position="637"/>
    </location>
</feature>
<dbReference type="EMBL" id="JANBVO010000019">
    <property type="protein sequence ID" value="KAJ9143462.1"/>
    <property type="molecule type" value="Genomic_DNA"/>
</dbReference>
<feature type="region of interest" description="Disordered" evidence="4">
    <location>
        <begin position="789"/>
        <end position="856"/>
    </location>
</feature>
<feature type="compositionally biased region" description="Basic and acidic residues" evidence="4">
    <location>
        <begin position="474"/>
        <end position="488"/>
    </location>
</feature>
<feature type="domain" description="Centrosomin N-terminal motif 1" evidence="5">
    <location>
        <begin position="43"/>
        <end position="110"/>
    </location>
</feature>
<dbReference type="Proteomes" id="UP001174694">
    <property type="component" value="Unassembled WGS sequence"/>
</dbReference>
<feature type="compositionally biased region" description="Basic and acidic residues" evidence="4">
    <location>
        <begin position="356"/>
        <end position="379"/>
    </location>
</feature>
<reference evidence="6" key="1">
    <citation type="submission" date="2022-07" db="EMBL/GenBank/DDBJ databases">
        <title>Fungi with potential for degradation of polypropylene.</title>
        <authorList>
            <person name="Gostincar C."/>
        </authorList>
    </citation>
    <scope>NUCLEOTIDE SEQUENCE</scope>
    <source>
        <strain evidence="6">EXF-13308</strain>
    </source>
</reference>
<comment type="caution">
    <text evidence="6">The sequence shown here is derived from an EMBL/GenBank/DDBJ whole genome shotgun (WGS) entry which is preliminary data.</text>
</comment>
<evidence type="ECO:0000313" key="6">
    <source>
        <dbReference type="EMBL" id="KAJ9143462.1"/>
    </source>
</evidence>
<dbReference type="AlphaFoldDB" id="A0AA38RDA5"/>
<feature type="compositionally biased region" description="Basic and acidic residues" evidence="4">
    <location>
        <begin position="737"/>
        <end position="747"/>
    </location>
</feature>
<feature type="compositionally biased region" description="Low complexity" evidence="4">
    <location>
        <begin position="648"/>
        <end position="670"/>
    </location>
</feature>
<feature type="compositionally biased region" description="Polar residues" evidence="4">
    <location>
        <begin position="1"/>
        <end position="21"/>
    </location>
</feature>
<dbReference type="Pfam" id="PF07989">
    <property type="entry name" value="Cnn_1N"/>
    <property type="match status" value="1"/>
</dbReference>
<protein>
    <submittedName>
        <fullName evidence="6">Microtubule associated protein</fullName>
    </submittedName>
</protein>
<accession>A0AA38RDA5</accession>
<feature type="region of interest" description="Disordered" evidence="4">
    <location>
        <begin position="1"/>
        <end position="42"/>
    </location>
</feature>
<dbReference type="GO" id="GO:0005815">
    <property type="term" value="C:microtubule organizing center"/>
    <property type="evidence" value="ECO:0007669"/>
    <property type="project" value="InterPro"/>
</dbReference>
<feature type="region of interest" description="Disordered" evidence="4">
    <location>
        <begin position="421"/>
        <end position="497"/>
    </location>
</feature>
<evidence type="ECO:0000256" key="3">
    <source>
        <dbReference type="SAM" id="Coils"/>
    </source>
</evidence>
<keyword evidence="7" id="KW-1185">Reference proteome</keyword>
<organism evidence="6 7">
    <name type="scientific">Pleurostoma richardsiae</name>
    <dbReference type="NCBI Taxonomy" id="41990"/>
    <lineage>
        <taxon>Eukaryota</taxon>
        <taxon>Fungi</taxon>
        <taxon>Dikarya</taxon>
        <taxon>Ascomycota</taxon>
        <taxon>Pezizomycotina</taxon>
        <taxon>Sordariomycetes</taxon>
        <taxon>Sordariomycetidae</taxon>
        <taxon>Calosphaeriales</taxon>
        <taxon>Pleurostomataceae</taxon>
        <taxon>Pleurostoma</taxon>
    </lineage>
</organism>
<feature type="compositionally biased region" description="Polar residues" evidence="4">
    <location>
        <begin position="435"/>
        <end position="452"/>
    </location>
</feature>
<dbReference type="GO" id="GO:0005737">
    <property type="term" value="C:cytoplasm"/>
    <property type="evidence" value="ECO:0007669"/>
    <property type="project" value="UniProtKB-SubCell"/>
</dbReference>
<keyword evidence="2" id="KW-0963">Cytoplasm</keyword>
<evidence type="ECO:0000256" key="4">
    <source>
        <dbReference type="SAM" id="MobiDB-lite"/>
    </source>
</evidence>
<comment type="subcellular location">
    <subcellularLocation>
        <location evidence="1">Cytoplasm</location>
    </subcellularLocation>
</comment>